<evidence type="ECO:0000256" key="1">
    <source>
        <dbReference type="ARBA" id="ARBA00004141"/>
    </source>
</evidence>
<keyword evidence="6 7" id="KW-0472">Membrane</keyword>
<dbReference type="GO" id="GO:0004252">
    <property type="term" value="F:serine-type endopeptidase activity"/>
    <property type="evidence" value="ECO:0007669"/>
    <property type="project" value="InterPro"/>
</dbReference>
<keyword evidence="9" id="KW-0645">Protease</keyword>
<accession>A0A7X2S433</accession>
<protein>
    <submittedName>
        <fullName evidence="9">Rhomboid family intramembrane serine protease</fullName>
    </submittedName>
</protein>
<keyword evidence="5 7" id="KW-1133">Transmembrane helix</keyword>
<comment type="caution">
    <text evidence="9">The sequence shown here is derived from an EMBL/GenBank/DDBJ whole genome shotgun (WGS) entry which is preliminary data.</text>
</comment>
<name>A0A7X2S433_9BACI</name>
<evidence type="ECO:0000256" key="3">
    <source>
        <dbReference type="ARBA" id="ARBA00022692"/>
    </source>
</evidence>
<evidence type="ECO:0000256" key="2">
    <source>
        <dbReference type="ARBA" id="ARBA00009045"/>
    </source>
</evidence>
<dbReference type="InterPro" id="IPR050925">
    <property type="entry name" value="Rhomboid_protease_S54"/>
</dbReference>
<feature type="transmembrane region" description="Helical" evidence="7">
    <location>
        <begin position="262"/>
        <end position="280"/>
    </location>
</feature>
<evidence type="ECO:0000256" key="7">
    <source>
        <dbReference type="SAM" id="Phobius"/>
    </source>
</evidence>
<evidence type="ECO:0000256" key="5">
    <source>
        <dbReference type="ARBA" id="ARBA00022989"/>
    </source>
</evidence>
<evidence type="ECO:0000256" key="4">
    <source>
        <dbReference type="ARBA" id="ARBA00022801"/>
    </source>
</evidence>
<evidence type="ECO:0000313" key="10">
    <source>
        <dbReference type="Proteomes" id="UP000434639"/>
    </source>
</evidence>
<dbReference type="Proteomes" id="UP000434639">
    <property type="component" value="Unassembled WGS sequence"/>
</dbReference>
<organism evidence="9 10">
    <name type="scientific">Metabacillus mangrovi</name>
    <dbReference type="NCBI Taxonomy" id="1491830"/>
    <lineage>
        <taxon>Bacteria</taxon>
        <taxon>Bacillati</taxon>
        <taxon>Bacillota</taxon>
        <taxon>Bacilli</taxon>
        <taxon>Bacillales</taxon>
        <taxon>Bacillaceae</taxon>
        <taxon>Metabacillus</taxon>
    </lineage>
</organism>
<feature type="transmembrane region" description="Helical" evidence="7">
    <location>
        <begin position="286"/>
        <end position="302"/>
    </location>
</feature>
<dbReference type="EMBL" id="WMIB01000001">
    <property type="protein sequence ID" value="MTH52416.1"/>
    <property type="molecule type" value="Genomic_DNA"/>
</dbReference>
<feature type="transmembrane region" description="Helical" evidence="7">
    <location>
        <begin position="366"/>
        <end position="387"/>
    </location>
</feature>
<dbReference type="Pfam" id="PF01694">
    <property type="entry name" value="Rhomboid"/>
    <property type="match status" value="1"/>
</dbReference>
<keyword evidence="10" id="KW-1185">Reference proteome</keyword>
<dbReference type="InterPro" id="IPR035952">
    <property type="entry name" value="Rhomboid-like_sf"/>
</dbReference>
<dbReference type="AlphaFoldDB" id="A0A7X2S433"/>
<dbReference type="InterPro" id="IPR022764">
    <property type="entry name" value="Peptidase_S54_rhomboid_dom"/>
</dbReference>
<keyword evidence="3 7" id="KW-0812">Transmembrane</keyword>
<comment type="similarity">
    <text evidence="2">Belongs to the peptidase S54 family.</text>
</comment>
<reference evidence="9 10" key="1">
    <citation type="journal article" date="2017" name="Int. J. Syst. Evol. Microbiol.">
        <title>Bacillus mangrovi sp. nov., isolated from a sediment sample from a mangrove forest.</title>
        <authorList>
            <person name="Gupta V."/>
            <person name="Singh P.K."/>
            <person name="Korpole S."/>
            <person name="Tanuku N.R.S."/>
            <person name="Pinnaka A.K."/>
        </authorList>
    </citation>
    <scope>NUCLEOTIDE SEQUENCE [LARGE SCALE GENOMIC DNA]</scope>
    <source>
        <strain evidence="9 10">KCTC 33872</strain>
    </source>
</reference>
<dbReference type="GO" id="GO:0016020">
    <property type="term" value="C:membrane"/>
    <property type="evidence" value="ECO:0007669"/>
    <property type="project" value="UniProtKB-SubCell"/>
</dbReference>
<evidence type="ECO:0000259" key="8">
    <source>
        <dbReference type="Pfam" id="PF01694"/>
    </source>
</evidence>
<feature type="transmembrane region" description="Helical" evidence="7">
    <location>
        <begin position="314"/>
        <end position="332"/>
    </location>
</feature>
<sequence length="388" mass="42987">MGLEQDLFFWNTVGQLIDQKFRVITMSDDQQEIWLESAGRASFPLVRLVRTDADWGNRLGQDIERTAAVFEEIRRNNERKSLSVLNLYFSTEAPVDEWEHIFSEPYSFGKTVLKNELIHGGNRSEKLQAAEDMLSVRLDRAAPPIRDYHELQAYQAEIMEKEKTKMNEEKKLFEYGKPKLTKIFLTVQIVVFLMMELAGGSQNNVTLLNFGAKYNPSIIEGEWWRLITPMFLHIGFLHLAMNSVALYFIGEAVEKMFGSFRFLLIYFFAGAMGTLASFAFSPAISAGASGAIFGCFGALLYLGAVQRELFLRTIGPNILVVIGINLALGFAIPNIDNAGHIGGLIGGAAAAFAVQLPSRPKSGWQAAAAAGGIGLAVLLAAIGFTRWQ</sequence>
<dbReference type="GO" id="GO:0006508">
    <property type="term" value="P:proteolysis"/>
    <property type="evidence" value="ECO:0007669"/>
    <property type="project" value="UniProtKB-KW"/>
</dbReference>
<gene>
    <name evidence="9" type="ORF">GKZ89_03280</name>
</gene>
<dbReference type="RefSeq" id="WP_155110918.1">
    <property type="nucleotide sequence ID" value="NZ_WMIB01000001.1"/>
</dbReference>
<dbReference type="SUPFAM" id="SSF144091">
    <property type="entry name" value="Rhomboid-like"/>
    <property type="match status" value="1"/>
</dbReference>
<evidence type="ECO:0000313" key="9">
    <source>
        <dbReference type="EMBL" id="MTH52416.1"/>
    </source>
</evidence>
<dbReference type="Gene3D" id="1.20.1540.10">
    <property type="entry name" value="Rhomboid-like"/>
    <property type="match status" value="1"/>
</dbReference>
<comment type="subcellular location">
    <subcellularLocation>
        <location evidence="1">Membrane</location>
        <topology evidence="1">Multi-pass membrane protein</topology>
    </subcellularLocation>
</comment>
<dbReference type="OrthoDB" id="9813074at2"/>
<dbReference type="PANTHER" id="PTHR43731:SF14">
    <property type="entry name" value="PRESENILIN-ASSOCIATED RHOMBOID-LIKE PROTEIN, MITOCHONDRIAL"/>
    <property type="match status" value="1"/>
</dbReference>
<feature type="transmembrane region" description="Helical" evidence="7">
    <location>
        <begin position="230"/>
        <end position="250"/>
    </location>
</feature>
<proteinExistence type="inferred from homology"/>
<keyword evidence="4" id="KW-0378">Hydrolase</keyword>
<dbReference type="PANTHER" id="PTHR43731">
    <property type="entry name" value="RHOMBOID PROTEASE"/>
    <property type="match status" value="1"/>
</dbReference>
<feature type="domain" description="Peptidase S54 rhomboid" evidence="8">
    <location>
        <begin position="221"/>
        <end position="353"/>
    </location>
</feature>
<evidence type="ECO:0000256" key="6">
    <source>
        <dbReference type="ARBA" id="ARBA00023136"/>
    </source>
</evidence>